<dbReference type="Pfam" id="PF07883">
    <property type="entry name" value="Cupin_2"/>
    <property type="match status" value="2"/>
</dbReference>
<dbReference type="Proteomes" id="UP000092504">
    <property type="component" value="Unassembled WGS sequence"/>
</dbReference>
<dbReference type="EC" id="1.13.11.24" evidence="2"/>
<evidence type="ECO:0000259" key="1">
    <source>
        <dbReference type="Pfam" id="PF07883"/>
    </source>
</evidence>
<dbReference type="PANTHER" id="PTHR36440:SF1">
    <property type="entry name" value="PUTATIVE (AFU_ORTHOLOGUE AFUA_8G07350)-RELATED"/>
    <property type="match status" value="1"/>
</dbReference>
<keyword evidence="2" id="KW-0560">Oxidoreductase</keyword>
<dbReference type="PANTHER" id="PTHR36440">
    <property type="entry name" value="PUTATIVE (AFU_ORTHOLOGUE AFUA_8G07350)-RELATED"/>
    <property type="match status" value="1"/>
</dbReference>
<feature type="domain" description="Cupin type-2" evidence="1">
    <location>
        <begin position="100"/>
        <end position="154"/>
    </location>
</feature>
<feature type="domain" description="Cupin type-2" evidence="1">
    <location>
        <begin position="271"/>
        <end position="323"/>
    </location>
</feature>
<comment type="caution">
    <text evidence="2">The sequence shown here is derived from an EMBL/GenBank/DDBJ whole genome shotgun (WGS) entry which is preliminary data.</text>
</comment>
<organism evidence="2 3">
    <name type="scientific">Halomonas elongata</name>
    <dbReference type="NCBI Taxonomy" id="2746"/>
    <lineage>
        <taxon>Bacteria</taxon>
        <taxon>Pseudomonadati</taxon>
        <taxon>Pseudomonadota</taxon>
        <taxon>Gammaproteobacteria</taxon>
        <taxon>Oceanospirillales</taxon>
        <taxon>Halomonadaceae</taxon>
        <taxon>Halomonas</taxon>
    </lineage>
</organism>
<accession>A0A1B8P1D3</accession>
<evidence type="ECO:0000313" key="2">
    <source>
        <dbReference type="EMBL" id="OBX36028.1"/>
    </source>
</evidence>
<dbReference type="EMBL" id="MAJD01000001">
    <property type="protein sequence ID" value="OBX36028.1"/>
    <property type="molecule type" value="Genomic_DNA"/>
</dbReference>
<sequence length="396" mass="44117">MNDTYPWPVFEADTVLPASVYDRVVPHAETPEALLAKGRTITARIQQVTPEDRLPGHKQPYYLRADRSERYLVAGTVVNVLARAADSGDMFEMATVTGGKGAGQPVHRHAQTHVALYLLDGEAELWLDGERFVMKKGDFASVPEGSEHGFRFCAHRTKMMVWYAGTEALAAIRALGEPTDCHVQPDDAEVAWDRERMAAAERAGDIAFADEMFPELPARAITRATLPEDTVPYTLAADEGRKFVGGPEYFALLASQENTGGKFFVVMSQGPESEMIPRHYHNLHTENFFCVDGALDMIVNRSRVTLSPGDFASVPAGAIHAYRMACPFTRFMGFLTPGLFQNFFETLGEPGYEANVYPREPHQLRFDRVLKELESLDLVVIEEQMREIEAAEAERA</sequence>
<dbReference type="Gene3D" id="2.60.120.10">
    <property type="entry name" value="Jelly Rolls"/>
    <property type="match status" value="2"/>
</dbReference>
<dbReference type="CDD" id="cd02215">
    <property type="entry name" value="cupin_QDO_N_C"/>
    <property type="match status" value="2"/>
</dbReference>
<dbReference type="InterPro" id="IPR053146">
    <property type="entry name" value="QDO-like"/>
</dbReference>
<gene>
    <name evidence="2" type="primary">qdoI</name>
    <name evidence="2" type="ORF">A8U91_00364</name>
</gene>
<dbReference type="SUPFAM" id="SSF51182">
    <property type="entry name" value="RmlC-like cupins"/>
    <property type="match status" value="1"/>
</dbReference>
<dbReference type="InterPro" id="IPR014710">
    <property type="entry name" value="RmlC-like_jellyroll"/>
</dbReference>
<dbReference type="InterPro" id="IPR013096">
    <property type="entry name" value="Cupin_2"/>
</dbReference>
<name>A0A1B8P1D3_HALEL</name>
<proteinExistence type="predicted"/>
<dbReference type="PATRIC" id="fig|2746.7.peg.377"/>
<keyword evidence="2" id="KW-0223">Dioxygenase</keyword>
<evidence type="ECO:0000313" key="3">
    <source>
        <dbReference type="Proteomes" id="UP000092504"/>
    </source>
</evidence>
<protein>
    <submittedName>
        <fullName evidence="2">Quercetin 2,3-dioxygenase</fullName>
        <ecNumber evidence="2">1.13.11.24</ecNumber>
    </submittedName>
</protein>
<dbReference type="InterPro" id="IPR011051">
    <property type="entry name" value="RmlC_Cupin_sf"/>
</dbReference>
<dbReference type="GO" id="GO:0008127">
    <property type="term" value="F:quercetin 2,3-dioxygenase activity"/>
    <property type="evidence" value="ECO:0007669"/>
    <property type="project" value="UniProtKB-EC"/>
</dbReference>
<dbReference type="AlphaFoldDB" id="A0A1B8P1D3"/>
<reference evidence="2 3" key="1">
    <citation type="submission" date="2016-06" db="EMBL/GenBank/DDBJ databases">
        <title>Genome sequence of halotolerant plant growth promoting strain of Halomonas elongata HEK1 isolated from salterns of Rann of Kutch, Gujarat, India.</title>
        <authorList>
            <person name="Gaba S."/>
            <person name="Singh R.N."/>
            <person name="Abrol S."/>
            <person name="Kaushik R."/>
            <person name="Saxena A.K."/>
        </authorList>
    </citation>
    <scope>NUCLEOTIDE SEQUENCE [LARGE SCALE GENOMIC DNA]</scope>
    <source>
        <strain evidence="2 3">HEK1</strain>
    </source>
</reference>